<dbReference type="EMBL" id="JAGMWT010000025">
    <property type="protein sequence ID" value="KAH7111140.1"/>
    <property type="molecule type" value="Genomic_DNA"/>
</dbReference>
<keyword evidence="5" id="KW-1185">Reference proteome</keyword>
<protein>
    <submittedName>
        <fullName evidence="4">Phospholipase, patatin family protein</fullName>
    </submittedName>
</protein>
<name>A0A9P9I963_9PLEO</name>
<dbReference type="InterPro" id="IPR016035">
    <property type="entry name" value="Acyl_Trfase/lysoPLipase"/>
</dbReference>
<feature type="domain" description="PNPLA" evidence="3">
    <location>
        <begin position="12"/>
        <end position="144"/>
    </location>
</feature>
<dbReference type="Proteomes" id="UP000700596">
    <property type="component" value="Unassembled WGS sequence"/>
</dbReference>
<accession>A0A9P9I963</accession>
<sequence>MSAVDEAKLCLLSLDGGGVRGLSTLYILKVLMDSLNNERENDGLPPVKPCEIFDLIGGTSTGGLIAIMLGRLQMNVDECILEYKNIMKAVFEKNSGWLPISWTGKVKARFDPTRLEDAIKGVITREGASKTDLLNDGNIRDCKV</sequence>
<dbReference type="InterPro" id="IPR002641">
    <property type="entry name" value="PNPLA_dom"/>
</dbReference>
<dbReference type="PANTHER" id="PTHR24185">
    <property type="entry name" value="CALCIUM-INDEPENDENT PHOSPHOLIPASE A2-GAMMA"/>
    <property type="match status" value="1"/>
</dbReference>
<comment type="caution">
    <text evidence="4">The sequence shown here is derived from an EMBL/GenBank/DDBJ whole genome shotgun (WGS) entry which is preliminary data.</text>
</comment>
<dbReference type="GO" id="GO:0016020">
    <property type="term" value="C:membrane"/>
    <property type="evidence" value="ECO:0007669"/>
    <property type="project" value="TreeGrafter"/>
</dbReference>
<evidence type="ECO:0000313" key="4">
    <source>
        <dbReference type="EMBL" id="KAH7111140.1"/>
    </source>
</evidence>
<evidence type="ECO:0000256" key="1">
    <source>
        <dbReference type="ARBA" id="ARBA00023098"/>
    </source>
</evidence>
<keyword evidence="1" id="KW-0443">Lipid metabolism</keyword>
<dbReference type="Pfam" id="PF01734">
    <property type="entry name" value="Patatin"/>
    <property type="match status" value="1"/>
</dbReference>
<proteinExistence type="predicted"/>
<gene>
    <name evidence="4" type="ORF">B0J11DRAFT_447757</name>
</gene>
<feature type="short sequence motif" description="GXSXG" evidence="2">
    <location>
        <begin position="58"/>
        <end position="62"/>
    </location>
</feature>
<feature type="short sequence motif" description="GXGXXG" evidence="2">
    <location>
        <begin position="16"/>
        <end position="21"/>
    </location>
</feature>
<evidence type="ECO:0000259" key="3">
    <source>
        <dbReference type="PROSITE" id="PS51635"/>
    </source>
</evidence>
<dbReference type="PANTHER" id="PTHR24185:SF4">
    <property type="entry name" value="SERINE HYDROLASE, PUTATIVE (AFU_ORTHOLOGUE AFUA_2G07870)-RELATED"/>
    <property type="match status" value="1"/>
</dbReference>
<dbReference type="PROSITE" id="PS51635">
    <property type="entry name" value="PNPLA"/>
    <property type="match status" value="1"/>
</dbReference>
<dbReference type="GO" id="GO:0046486">
    <property type="term" value="P:glycerolipid metabolic process"/>
    <property type="evidence" value="ECO:0007669"/>
    <property type="project" value="UniProtKB-ARBA"/>
</dbReference>
<dbReference type="SUPFAM" id="SSF52151">
    <property type="entry name" value="FabD/lysophospholipase-like"/>
    <property type="match status" value="1"/>
</dbReference>
<comment type="caution">
    <text evidence="2">Lacks conserved residue(s) required for the propagation of feature annotation.</text>
</comment>
<dbReference type="AlphaFoldDB" id="A0A9P9I963"/>
<evidence type="ECO:0000313" key="5">
    <source>
        <dbReference type="Proteomes" id="UP000700596"/>
    </source>
</evidence>
<reference evidence="4" key="1">
    <citation type="journal article" date="2021" name="Nat. Commun.">
        <title>Genetic determinants of endophytism in the Arabidopsis root mycobiome.</title>
        <authorList>
            <person name="Mesny F."/>
            <person name="Miyauchi S."/>
            <person name="Thiergart T."/>
            <person name="Pickel B."/>
            <person name="Atanasova L."/>
            <person name="Karlsson M."/>
            <person name="Huettel B."/>
            <person name="Barry K.W."/>
            <person name="Haridas S."/>
            <person name="Chen C."/>
            <person name="Bauer D."/>
            <person name="Andreopoulos W."/>
            <person name="Pangilinan J."/>
            <person name="LaButti K."/>
            <person name="Riley R."/>
            <person name="Lipzen A."/>
            <person name="Clum A."/>
            <person name="Drula E."/>
            <person name="Henrissat B."/>
            <person name="Kohler A."/>
            <person name="Grigoriev I.V."/>
            <person name="Martin F.M."/>
            <person name="Hacquard S."/>
        </authorList>
    </citation>
    <scope>NUCLEOTIDE SEQUENCE</scope>
    <source>
        <strain evidence="4">MPI-CAGE-CH-0243</strain>
    </source>
</reference>
<dbReference type="GO" id="GO:0019369">
    <property type="term" value="P:arachidonate metabolic process"/>
    <property type="evidence" value="ECO:0007669"/>
    <property type="project" value="TreeGrafter"/>
</dbReference>
<dbReference type="Gene3D" id="3.40.1090.10">
    <property type="entry name" value="Cytosolic phospholipase A2 catalytic domain"/>
    <property type="match status" value="1"/>
</dbReference>
<evidence type="ECO:0000256" key="2">
    <source>
        <dbReference type="PROSITE-ProRule" id="PRU01161"/>
    </source>
</evidence>
<dbReference type="OrthoDB" id="1658288at2759"/>
<dbReference type="GO" id="GO:0047499">
    <property type="term" value="F:calcium-independent phospholipase A2 activity"/>
    <property type="evidence" value="ECO:0007669"/>
    <property type="project" value="TreeGrafter"/>
</dbReference>
<organism evidence="4 5">
    <name type="scientific">Dendryphion nanum</name>
    <dbReference type="NCBI Taxonomy" id="256645"/>
    <lineage>
        <taxon>Eukaryota</taxon>
        <taxon>Fungi</taxon>
        <taxon>Dikarya</taxon>
        <taxon>Ascomycota</taxon>
        <taxon>Pezizomycotina</taxon>
        <taxon>Dothideomycetes</taxon>
        <taxon>Pleosporomycetidae</taxon>
        <taxon>Pleosporales</taxon>
        <taxon>Torulaceae</taxon>
        <taxon>Dendryphion</taxon>
    </lineage>
</organism>